<evidence type="ECO:0000256" key="5">
    <source>
        <dbReference type="SAM" id="SignalP"/>
    </source>
</evidence>
<dbReference type="InterPro" id="IPR003591">
    <property type="entry name" value="Leu-rich_rpt_typical-subtyp"/>
</dbReference>
<dbReference type="InterPro" id="IPR050328">
    <property type="entry name" value="Dev_Immune_Receptor"/>
</dbReference>
<reference evidence="6 7" key="1">
    <citation type="journal article" date="2023" name="Sci. Data">
        <title>Genome assembly of the Korean intertidal mud-creeper Batillaria attramentaria.</title>
        <authorList>
            <person name="Patra A.K."/>
            <person name="Ho P.T."/>
            <person name="Jun S."/>
            <person name="Lee S.J."/>
            <person name="Kim Y."/>
            <person name="Won Y.J."/>
        </authorList>
    </citation>
    <scope>NUCLEOTIDE SEQUENCE [LARGE SCALE GENOMIC DNA]</scope>
    <source>
        <strain evidence="6">Wonlab-2016</strain>
    </source>
</reference>
<feature type="region of interest" description="Disordered" evidence="4">
    <location>
        <begin position="21"/>
        <end position="56"/>
    </location>
</feature>
<accession>A0ABD0KAM2</accession>
<gene>
    <name evidence="6" type="ORF">BaRGS_00024627</name>
</gene>
<sequence length="295" mass="32560">MCLATLFPLAVAAMGEKSLLNNGGDSSDPRTFVPNNELPPAVRPETGDTGEPSALASGLNESDAIRTVAFSPDEEFNSDFGNMTSCGDGMCRCNATYADCSKHGANLTYVPQLPPGVTFLNFTYNRAHINHDDFFRNVTGIDHLEIGDNEIRWISPGAFKTLPKLKILDLGRNNLTYTTLAPVLSVKTLTKLNVIEMSLGNVPDDLFHDYPLLQLEILLMYGNKMRKLNLSVFAPLRNLRKLVLGSNKISEIETTYLPNLRYLSLDDCGIPFFPETCGENSSASLFPRLETLYLK</sequence>
<protein>
    <submittedName>
        <fullName evidence="6">Uncharacterized protein</fullName>
    </submittedName>
</protein>
<dbReference type="PANTHER" id="PTHR24373">
    <property type="entry name" value="SLIT RELATED LEUCINE-RICH REPEAT NEURONAL PROTEIN"/>
    <property type="match status" value="1"/>
</dbReference>
<dbReference type="PANTHER" id="PTHR24373:SF275">
    <property type="entry name" value="TIR DOMAIN-CONTAINING PROTEIN"/>
    <property type="match status" value="1"/>
</dbReference>
<evidence type="ECO:0000256" key="1">
    <source>
        <dbReference type="ARBA" id="ARBA00022614"/>
    </source>
</evidence>
<dbReference type="SUPFAM" id="SSF52058">
    <property type="entry name" value="L domain-like"/>
    <property type="match status" value="1"/>
</dbReference>
<dbReference type="Pfam" id="PF13855">
    <property type="entry name" value="LRR_8"/>
    <property type="match status" value="1"/>
</dbReference>
<dbReference type="InterPro" id="IPR001611">
    <property type="entry name" value="Leu-rich_rpt"/>
</dbReference>
<keyword evidence="1" id="KW-0433">Leucine-rich repeat</keyword>
<keyword evidence="2 5" id="KW-0732">Signal</keyword>
<dbReference type="Gene3D" id="3.80.10.10">
    <property type="entry name" value="Ribonuclease Inhibitor"/>
    <property type="match status" value="1"/>
</dbReference>
<dbReference type="AlphaFoldDB" id="A0ABD0KAM2"/>
<evidence type="ECO:0000256" key="2">
    <source>
        <dbReference type="ARBA" id="ARBA00022729"/>
    </source>
</evidence>
<evidence type="ECO:0000256" key="4">
    <source>
        <dbReference type="SAM" id="MobiDB-lite"/>
    </source>
</evidence>
<organism evidence="6 7">
    <name type="scientific">Batillaria attramentaria</name>
    <dbReference type="NCBI Taxonomy" id="370345"/>
    <lineage>
        <taxon>Eukaryota</taxon>
        <taxon>Metazoa</taxon>
        <taxon>Spiralia</taxon>
        <taxon>Lophotrochozoa</taxon>
        <taxon>Mollusca</taxon>
        <taxon>Gastropoda</taxon>
        <taxon>Caenogastropoda</taxon>
        <taxon>Sorbeoconcha</taxon>
        <taxon>Cerithioidea</taxon>
        <taxon>Batillariidae</taxon>
        <taxon>Batillaria</taxon>
    </lineage>
</organism>
<evidence type="ECO:0000256" key="3">
    <source>
        <dbReference type="ARBA" id="ARBA00022737"/>
    </source>
</evidence>
<comment type="caution">
    <text evidence="6">The sequence shown here is derived from an EMBL/GenBank/DDBJ whole genome shotgun (WGS) entry which is preliminary data.</text>
</comment>
<feature type="signal peptide" evidence="5">
    <location>
        <begin position="1"/>
        <end position="15"/>
    </location>
</feature>
<keyword evidence="3" id="KW-0677">Repeat</keyword>
<keyword evidence="7" id="KW-1185">Reference proteome</keyword>
<dbReference type="InterPro" id="IPR032675">
    <property type="entry name" value="LRR_dom_sf"/>
</dbReference>
<evidence type="ECO:0000313" key="7">
    <source>
        <dbReference type="Proteomes" id="UP001519460"/>
    </source>
</evidence>
<name>A0ABD0KAM2_9CAEN</name>
<evidence type="ECO:0000313" key="6">
    <source>
        <dbReference type="EMBL" id="KAK7484138.1"/>
    </source>
</evidence>
<dbReference type="EMBL" id="JACVVK020000215">
    <property type="protein sequence ID" value="KAK7484138.1"/>
    <property type="molecule type" value="Genomic_DNA"/>
</dbReference>
<dbReference type="SMART" id="SM00369">
    <property type="entry name" value="LRR_TYP"/>
    <property type="match status" value="5"/>
</dbReference>
<dbReference type="Proteomes" id="UP001519460">
    <property type="component" value="Unassembled WGS sequence"/>
</dbReference>
<proteinExistence type="predicted"/>
<feature type="chain" id="PRO_5044747545" evidence="5">
    <location>
        <begin position="16"/>
        <end position="295"/>
    </location>
</feature>